<name>A0A438AQH5_9NOCA</name>
<comment type="caution">
    <text evidence="2">The sequence shown here is derived from an EMBL/GenBank/DDBJ whole genome shotgun (WGS) entry which is preliminary data.</text>
</comment>
<proteinExistence type="predicted"/>
<reference evidence="2 3" key="1">
    <citation type="submission" date="2018-11" db="EMBL/GenBank/DDBJ databases">
        <title>Rhodococcus spongicola sp. nov. and Rhodococcus xishaensis sp. nov. from marine sponges.</title>
        <authorList>
            <person name="Li L."/>
            <person name="Lin H.W."/>
        </authorList>
    </citation>
    <scope>NUCLEOTIDE SEQUENCE [LARGE SCALE GENOMIC DNA]</scope>
    <source>
        <strain evidence="2 3">LHW50502</strain>
    </source>
</reference>
<gene>
    <name evidence="2" type="ORF">EF834_15895</name>
</gene>
<dbReference type="OrthoDB" id="4752614at2"/>
<dbReference type="RefSeq" id="WP_127948198.1">
    <property type="nucleotide sequence ID" value="NZ_RKLN01000006.1"/>
</dbReference>
<evidence type="ECO:0000313" key="3">
    <source>
        <dbReference type="Proteomes" id="UP000284333"/>
    </source>
</evidence>
<protein>
    <recommendedName>
        <fullName evidence="1">HTH cro/C1-type domain-containing protein</fullName>
    </recommendedName>
</protein>
<sequence length="231" mass="25903">MTSWANEAARRIGKAIKDARGDERTAQWLADRTRDLGHPISRTAFSEYETGKRKTMPVTDLVVIARALNVPPIQLLYPALPDGQVEAWPGHETRSILAARWFSGEIRANETSDYLTGNSPSEDEAQAANSELIQRSRQLEEYRSRLVGWATSNAGYELEQARRSRDEAAVQLAEGMLERAKAADRDMREYVVQLMAAMISRGMKVEPQEGYDSIYWEASERARAARQGGDA</sequence>
<dbReference type="SUPFAM" id="SSF47413">
    <property type="entry name" value="lambda repressor-like DNA-binding domains"/>
    <property type="match status" value="1"/>
</dbReference>
<feature type="domain" description="HTH cro/C1-type" evidence="1">
    <location>
        <begin position="40"/>
        <end position="75"/>
    </location>
</feature>
<dbReference type="InterPro" id="IPR010982">
    <property type="entry name" value="Lambda_DNA-bd_dom_sf"/>
</dbReference>
<dbReference type="EMBL" id="RKLN01000006">
    <property type="protein sequence ID" value="RVW00872.1"/>
    <property type="molecule type" value="Genomic_DNA"/>
</dbReference>
<organism evidence="2 3">
    <name type="scientific">Rhodococcus spongiicola</name>
    <dbReference type="NCBI Taxonomy" id="2487352"/>
    <lineage>
        <taxon>Bacteria</taxon>
        <taxon>Bacillati</taxon>
        <taxon>Actinomycetota</taxon>
        <taxon>Actinomycetes</taxon>
        <taxon>Mycobacteriales</taxon>
        <taxon>Nocardiaceae</taxon>
        <taxon>Rhodococcus</taxon>
    </lineage>
</organism>
<dbReference type="PROSITE" id="PS50943">
    <property type="entry name" value="HTH_CROC1"/>
    <property type="match status" value="1"/>
</dbReference>
<evidence type="ECO:0000313" key="2">
    <source>
        <dbReference type="EMBL" id="RVW00872.1"/>
    </source>
</evidence>
<evidence type="ECO:0000259" key="1">
    <source>
        <dbReference type="PROSITE" id="PS50943"/>
    </source>
</evidence>
<keyword evidence="3" id="KW-1185">Reference proteome</keyword>
<accession>A0A438AQH5</accession>
<dbReference type="GO" id="GO:0003677">
    <property type="term" value="F:DNA binding"/>
    <property type="evidence" value="ECO:0007669"/>
    <property type="project" value="InterPro"/>
</dbReference>
<dbReference type="InterPro" id="IPR001387">
    <property type="entry name" value="Cro/C1-type_HTH"/>
</dbReference>
<dbReference type="Proteomes" id="UP000284333">
    <property type="component" value="Unassembled WGS sequence"/>
</dbReference>
<dbReference type="AlphaFoldDB" id="A0A438AQH5"/>
<dbReference type="Gene3D" id="1.10.260.40">
    <property type="entry name" value="lambda repressor-like DNA-binding domains"/>
    <property type="match status" value="1"/>
</dbReference>